<keyword evidence="4" id="KW-1185">Reference proteome</keyword>
<dbReference type="AlphaFoldDB" id="A0A0D8Y0W0"/>
<feature type="transmembrane region" description="Helical" evidence="1">
    <location>
        <begin position="149"/>
        <end position="172"/>
    </location>
</feature>
<dbReference type="OrthoDB" id="5855651at2759"/>
<evidence type="ECO:0000256" key="2">
    <source>
        <dbReference type="SAM" id="SignalP"/>
    </source>
</evidence>
<dbReference type="Proteomes" id="UP000053766">
    <property type="component" value="Unassembled WGS sequence"/>
</dbReference>
<keyword evidence="1" id="KW-1133">Transmembrane helix</keyword>
<accession>A0A0D8Y0W0</accession>
<organism evidence="3 4">
    <name type="scientific">Dictyocaulus viviparus</name>
    <name type="common">Bovine lungworm</name>
    <dbReference type="NCBI Taxonomy" id="29172"/>
    <lineage>
        <taxon>Eukaryota</taxon>
        <taxon>Metazoa</taxon>
        <taxon>Ecdysozoa</taxon>
        <taxon>Nematoda</taxon>
        <taxon>Chromadorea</taxon>
        <taxon>Rhabditida</taxon>
        <taxon>Rhabditina</taxon>
        <taxon>Rhabditomorpha</taxon>
        <taxon>Strongyloidea</taxon>
        <taxon>Metastrongylidae</taxon>
        <taxon>Dictyocaulus</taxon>
    </lineage>
</organism>
<keyword evidence="1" id="KW-0472">Membrane</keyword>
<evidence type="ECO:0000256" key="1">
    <source>
        <dbReference type="SAM" id="Phobius"/>
    </source>
</evidence>
<reference evidence="4" key="2">
    <citation type="journal article" date="2016" name="Sci. Rep.">
        <title>Dictyocaulus viviparus genome, variome and transcriptome elucidate lungworm biology and support future intervention.</title>
        <authorList>
            <person name="McNulty S.N."/>
            <person name="Strube C."/>
            <person name="Rosa B.A."/>
            <person name="Martin J.C."/>
            <person name="Tyagi R."/>
            <person name="Choi Y.J."/>
            <person name="Wang Q."/>
            <person name="Hallsworth Pepin K."/>
            <person name="Zhang X."/>
            <person name="Ozersky P."/>
            <person name="Wilson R.K."/>
            <person name="Sternberg P.W."/>
            <person name="Gasser R.B."/>
            <person name="Mitreva M."/>
        </authorList>
    </citation>
    <scope>NUCLEOTIDE SEQUENCE [LARGE SCALE GENOMIC DNA]</scope>
    <source>
        <strain evidence="4">HannoverDv2000</strain>
    </source>
</reference>
<reference evidence="3 4" key="1">
    <citation type="submission" date="2013-11" db="EMBL/GenBank/DDBJ databases">
        <title>Draft genome of the bovine lungworm Dictyocaulus viviparus.</title>
        <authorList>
            <person name="Mitreva M."/>
        </authorList>
    </citation>
    <scope>NUCLEOTIDE SEQUENCE [LARGE SCALE GENOMIC DNA]</scope>
    <source>
        <strain evidence="3 4">HannoverDv2000</strain>
    </source>
</reference>
<evidence type="ECO:0000313" key="4">
    <source>
        <dbReference type="Proteomes" id="UP000053766"/>
    </source>
</evidence>
<feature type="signal peptide" evidence="2">
    <location>
        <begin position="1"/>
        <end position="18"/>
    </location>
</feature>
<sequence>MLLIHILTLLLSTQYVLDLSTKPNGNDITWRCCSCAFTNNSLAFPRKLMTFSTSIDAVPAKCFASGLMLLPQYNKTNATNAASKVVAKSASQRLSIVIHHESEPTTVRRIYSNTSSLPTQTINEERIKSQSRDEFQTMKRFHFGREVPVLEIFVCVTFYCVLIAVSCVFLHFEDDYYEDNEEVERLEDLRYHCKQLKNSETQTCSTDTVQLVDQSVQTVPTNELSFEEVQANYFEQSRQSDC</sequence>
<protein>
    <submittedName>
        <fullName evidence="3">Uncharacterized protein</fullName>
    </submittedName>
</protein>
<feature type="chain" id="PRO_5002336379" evidence="2">
    <location>
        <begin position="19"/>
        <end position="242"/>
    </location>
</feature>
<dbReference type="EMBL" id="KN716204">
    <property type="protein sequence ID" value="KJH50508.1"/>
    <property type="molecule type" value="Genomic_DNA"/>
</dbReference>
<name>A0A0D8Y0W0_DICVI</name>
<evidence type="ECO:0000313" key="3">
    <source>
        <dbReference type="EMBL" id="KJH50508.1"/>
    </source>
</evidence>
<keyword evidence="1" id="KW-0812">Transmembrane</keyword>
<gene>
    <name evidence="3" type="ORF">DICVIV_03358</name>
</gene>
<keyword evidence="2" id="KW-0732">Signal</keyword>
<proteinExistence type="predicted"/>